<dbReference type="Proteomes" id="UP001604277">
    <property type="component" value="Unassembled WGS sequence"/>
</dbReference>
<sequence>MHVSHDKMVLVGGPGYQTLIKPTTYVWKAIKSQQLVKNVAINDVKLWTFEAVLEIDNKFNKEIRIGTEIQANACLTQYYSAMDLDGNSSNCTKSVYQDDQSVKNGKYHHLPMSEKSTNGYLKYDIEVVRQTILKHESIFRNQLQELHRLYTRHRDLMNEIKSGGLHKDHMKAEKSRSSSHFSPLPPEEAKRTQNIPHSSSLHSVVGHLSTSGPSTGQSPLSFTADSGFHLSKDFFLNSMDGKGNGGSSLSNLQCRSERNGKGPLTNDSNAGKMKSNGHSSIGGFCLGNSPTAFQSVLAEPRNDFSTHCPPEEHKSAARRKNTLFGVEISEGNDNQLGAASNMSNQNLKTDSVNSESLYASLWTKTCSTLGQKVRSLQEDHRIVTSEQSRWIANSPMQLFAVGNVNDRNNERANAGLENEKSCLDIFRCPSQLNSKELDGCFSIGFDSIKMPDQCAESDPVKCFKGSDCTSSKLQDFLKTDSEQLENFQKKAIPQHYPMVVDCQIKQESPEGKLPWFLRKPQYSGEQNKERKNSYFMNLDSLKDYSHQFFNSNKIADDSSQTLNTKCETSSPMAVADTEGSIIKVSDGTDAKKVIGFPISNMCISRDQIFGGSLTKNSSSGVGSDSAEKVLKDKAVLINQLETEDFVLQKGLSNYISGFRHHIDLNLSLDEEEAPLAPSLPPAVVKIATTEIDLEAPAVIDSEADASPKRADIRRTEVSLGKSEGPFEECVKVAAEAIIAISLSGKKILVDDGTCEPLEAASRDSLKWFAGIISAQYGNDKIVVEEISGDGARDEESIPDCMDYFEFMTLKLKDMKDDHYHCKPTVLDNKDVEETGAAILRKGPRRGQARRGRHDFQRDILPGLVTLSRHEVTEDLQTFEELLKAKGCSVESSLSLRNASKNVRGKKRSRCPTISPMKKAAGSTPTEQSICRDLSLEERSLTGWGKRTKRLPRQRCPNAHPNRPLIC</sequence>
<evidence type="ECO:0000256" key="1">
    <source>
        <dbReference type="SAM" id="MobiDB-lite"/>
    </source>
</evidence>
<gene>
    <name evidence="2" type="ORF">Fot_26988</name>
</gene>
<dbReference type="PANTHER" id="PTHR33167">
    <property type="entry name" value="TRANSCRIPTION FACTOR, PUTATIVE (DUF863)-RELATED"/>
    <property type="match status" value="1"/>
</dbReference>
<feature type="compositionally biased region" description="Low complexity" evidence="1">
    <location>
        <begin position="197"/>
        <end position="211"/>
    </location>
</feature>
<dbReference type="EMBL" id="JBFOLJ010000007">
    <property type="protein sequence ID" value="KAL2523065.1"/>
    <property type="molecule type" value="Genomic_DNA"/>
</dbReference>
<reference evidence="3" key="1">
    <citation type="submission" date="2024-07" db="EMBL/GenBank/DDBJ databases">
        <title>Two chromosome-level genome assemblies of Korean endemic species Abeliophyllum distichum and Forsythia ovata (Oleaceae).</title>
        <authorList>
            <person name="Jang H."/>
        </authorList>
    </citation>
    <scope>NUCLEOTIDE SEQUENCE [LARGE SCALE GENOMIC DNA]</scope>
</reference>
<dbReference type="InterPro" id="IPR008581">
    <property type="entry name" value="DUF863_pln"/>
</dbReference>
<feature type="region of interest" description="Disordered" evidence="1">
    <location>
        <begin position="162"/>
        <end position="220"/>
    </location>
</feature>
<organism evidence="2 3">
    <name type="scientific">Forsythia ovata</name>
    <dbReference type="NCBI Taxonomy" id="205694"/>
    <lineage>
        <taxon>Eukaryota</taxon>
        <taxon>Viridiplantae</taxon>
        <taxon>Streptophyta</taxon>
        <taxon>Embryophyta</taxon>
        <taxon>Tracheophyta</taxon>
        <taxon>Spermatophyta</taxon>
        <taxon>Magnoliopsida</taxon>
        <taxon>eudicotyledons</taxon>
        <taxon>Gunneridae</taxon>
        <taxon>Pentapetalae</taxon>
        <taxon>asterids</taxon>
        <taxon>lamiids</taxon>
        <taxon>Lamiales</taxon>
        <taxon>Oleaceae</taxon>
        <taxon>Forsythieae</taxon>
        <taxon>Forsythia</taxon>
    </lineage>
</organism>
<dbReference type="PANTHER" id="PTHR33167:SF63">
    <property type="entry name" value="MYB-CC TYPE TRANSCRIPTION FACTOR LHEQLE-CONTAINING DOMAIN-CONTAINING PROTEIN"/>
    <property type="match status" value="1"/>
</dbReference>
<evidence type="ECO:0000313" key="2">
    <source>
        <dbReference type="EMBL" id="KAL2523065.1"/>
    </source>
</evidence>
<feature type="compositionally biased region" description="Basic and acidic residues" evidence="1">
    <location>
        <begin position="165"/>
        <end position="176"/>
    </location>
</feature>
<feature type="region of interest" description="Disordered" evidence="1">
    <location>
        <begin position="245"/>
        <end position="275"/>
    </location>
</feature>
<proteinExistence type="predicted"/>
<protein>
    <submittedName>
        <fullName evidence="2">Uncharacterized protein</fullName>
    </submittedName>
</protein>
<keyword evidence="3" id="KW-1185">Reference proteome</keyword>
<accession>A0ABD1UDF4</accession>
<dbReference type="Pfam" id="PF05904">
    <property type="entry name" value="DUF863"/>
    <property type="match status" value="1"/>
</dbReference>
<dbReference type="AlphaFoldDB" id="A0ABD1UDF4"/>
<feature type="region of interest" description="Disordered" evidence="1">
    <location>
        <begin position="898"/>
        <end position="926"/>
    </location>
</feature>
<evidence type="ECO:0000313" key="3">
    <source>
        <dbReference type="Proteomes" id="UP001604277"/>
    </source>
</evidence>
<name>A0ABD1UDF4_9LAMI</name>
<comment type="caution">
    <text evidence="2">The sequence shown here is derived from an EMBL/GenBank/DDBJ whole genome shotgun (WGS) entry which is preliminary data.</text>
</comment>